<keyword evidence="2" id="KW-1185">Reference proteome</keyword>
<protein>
    <submittedName>
        <fullName evidence="1">Uncharacterized protein</fullName>
    </submittedName>
</protein>
<evidence type="ECO:0000313" key="1">
    <source>
        <dbReference type="EMBL" id="KAL2820196.1"/>
    </source>
</evidence>
<sequence>MYQRMLKYCTMDLRSEVLQYPHRQFFGYLKQPLPDCHSPAPLQTTSHPRCYRQTIRHMARARGPMSNEQYGP</sequence>
<dbReference type="Proteomes" id="UP001610335">
    <property type="component" value="Unassembled WGS sequence"/>
</dbReference>
<gene>
    <name evidence="1" type="ORF">BDW59DRAFT_150866</name>
</gene>
<evidence type="ECO:0000313" key="2">
    <source>
        <dbReference type="Proteomes" id="UP001610335"/>
    </source>
</evidence>
<accession>A0ABR4HXT4</accession>
<reference evidence="1 2" key="1">
    <citation type="submission" date="2024-07" db="EMBL/GenBank/DDBJ databases">
        <title>Section-level genome sequencing and comparative genomics of Aspergillus sections Usti and Cavernicolus.</title>
        <authorList>
            <consortium name="Lawrence Berkeley National Laboratory"/>
            <person name="Nybo J.L."/>
            <person name="Vesth T.C."/>
            <person name="Theobald S."/>
            <person name="Frisvad J.C."/>
            <person name="Larsen T.O."/>
            <person name="Kjaerboelling I."/>
            <person name="Rothschild-Mancinelli K."/>
            <person name="Lyhne E.K."/>
            <person name="Kogle M.E."/>
            <person name="Barry K."/>
            <person name="Clum A."/>
            <person name="Na H."/>
            <person name="Ledsgaard L."/>
            <person name="Lin J."/>
            <person name="Lipzen A."/>
            <person name="Kuo A."/>
            <person name="Riley R."/>
            <person name="Mondo S."/>
            <person name="LaButti K."/>
            <person name="Haridas S."/>
            <person name="Pangalinan J."/>
            <person name="Salamov A.A."/>
            <person name="Simmons B.A."/>
            <person name="Magnuson J.K."/>
            <person name="Chen J."/>
            <person name="Drula E."/>
            <person name="Henrissat B."/>
            <person name="Wiebenga A."/>
            <person name="Lubbers R.J."/>
            <person name="Gomes A.C."/>
            <person name="Makela M.R."/>
            <person name="Stajich J."/>
            <person name="Grigoriev I.V."/>
            <person name="Mortensen U.H."/>
            <person name="De vries R.P."/>
            <person name="Baker S.E."/>
            <person name="Andersen M.R."/>
        </authorList>
    </citation>
    <scope>NUCLEOTIDE SEQUENCE [LARGE SCALE GENOMIC DNA]</scope>
    <source>
        <strain evidence="1 2">CBS 600.67</strain>
    </source>
</reference>
<name>A0ABR4HXT4_9EURO</name>
<organism evidence="1 2">
    <name type="scientific">Aspergillus cavernicola</name>
    <dbReference type="NCBI Taxonomy" id="176166"/>
    <lineage>
        <taxon>Eukaryota</taxon>
        <taxon>Fungi</taxon>
        <taxon>Dikarya</taxon>
        <taxon>Ascomycota</taxon>
        <taxon>Pezizomycotina</taxon>
        <taxon>Eurotiomycetes</taxon>
        <taxon>Eurotiomycetidae</taxon>
        <taxon>Eurotiales</taxon>
        <taxon>Aspergillaceae</taxon>
        <taxon>Aspergillus</taxon>
        <taxon>Aspergillus subgen. Nidulantes</taxon>
    </lineage>
</organism>
<dbReference type="EMBL" id="JBFXLS010000071">
    <property type="protein sequence ID" value="KAL2820196.1"/>
    <property type="molecule type" value="Genomic_DNA"/>
</dbReference>
<proteinExistence type="predicted"/>
<comment type="caution">
    <text evidence="1">The sequence shown here is derived from an EMBL/GenBank/DDBJ whole genome shotgun (WGS) entry which is preliminary data.</text>
</comment>